<dbReference type="AlphaFoldDB" id="A0A2V2WNZ9"/>
<dbReference type="VEuPathDB" id="TriTrypDB:TcBrA4_0148670"/>
<dbReference type="VEuPathDB" id="TriTrypDB:TcCL_NonESM06330"/>
<protein>
    <submittedName>
        <fullName evidence="1">Putative Tubulin/FtsZ family, GTPase domain containing protein</fullName>
    </submittedName>
</protein>
<sequence length="175" mass="19431">MANPYSSHQGARKHKLCRQLWGSQHVRRGQCDGRAFCLVPNSIGAHQRYTYCFCAVRDTKRQKLLLGGGIEQHPGPIAALQMDGSSLTPNKIANLRAQGVDIDSHPGDPKAVEANRQHAHWGLRAPCTSAYRQERRCWCGKLSAPGIHPSPSLNMIPASKWWWSKSPWSRTVASA</sequence>
<organism evidence="1 2">
    <name type="scientific">Trypanosoma cruzi</name>
    <dbReference type="NCBI Taxonomy" id="5693"/>
    <lineage>
        <taxon>Eukaryota</taxon>
        <taxon>Discoba</taxon>
        <taxon>Euglenozoa</taxon>
        <taxon>Kinetoplastea</taxon>
        <taxon>Metakinetoplastina</taxon>
        <taxon>Trypanosomatida</taxon>
        <taxon>Trypanosomatidae</taxon>
        <taxon>Trypanosoma</taxon>
        <taxon>Schizotrypanum</taxon>
    </lineage>
</organism>
<accession>A0A2V2WNZ9</accession>
<name>A0A2V2WNZ9_TRYCR</name>
<dbReference type="Proteomes" id="UP000246078">
    <property type="component" value="Unassembled WGS sequence"/>
</dbReference>
<comment type="caution">
    <text evidence="1">The sequence shown here is derived from an EMBL/GenBank/DDBJ whole genome shotgun (WGS) entry which is preliminary data.</text>
</comment>
<evidence type="ECO:0000313" key="2">
    <source>
        <dbReference type="Proteomes" id="UP000246078"/>
    </source>
</evidence>
<proteinExistence type="predicted"/>
<dbReference type="EMBL" id="PRFC01000077">
    <property type="protein sequence ID" value="PWV09553.1"/>
    <property type="molecule type" value="Genomic_DNA"/>
</dbReference>
<dbReference type="VEuPathDB" id="TriTrypDB:ECC02_006316"/>
<reference evidence="1 2" key="1">
    <citation type="journal article" date="2018" name="Microb. Genom.">
        <title>Expanding an expanded genome: long-read sequencing of Trypanosoma cruzi.</title>
        <authorList>
            <person name="Berna L."/>
            <person name="Rodriguez M."/>
            <person name="Chiribao M.L."/>
            <person name="Parodi-Talice A."/>
            <person name="Pita S."/>
            <person name="Rijo G."/>
            <person name="Alvarez-Valin F."/>
            <person name="Robello C."/>
        </authorList>
    </citation>
    <scope>NUCLEOTIDE SEQUENCE [LARGE SCALE GENOMIC DNA]</scope>
    <source>
        <strain evidence="1 2">TCC</strain>
    </source>
</reference>
<evidence type="ECO:0000313" key="1">
    <source>
        <dbReference type="EMBL" id="PWV09553.1"/>
    </source>
</evidence>
<dbReference type="VEuPathDB" id="TriTrypDB:C3747_77g17"/>
<gene>
    <name evidence="1" type="ORF">C3747_77g17</name>
</gene>
<dbReference type="VEuPathDB" id="TriTrypDB:TcYC6_0176740"/>